<dbReference type="EMBL" id="JAGTJQ010000007">
    <property type="protein sequence ID" value="KAH7028169.1"/>
    <property type="molecule type" value="Genomic_DNA"/>
</dbReference>
<dbReference type="Proteomes" id="UP000756346">
    <property type="component" value="Unassembled WGS sequence"/>
</dbReference>
<dbReference type="AlphaFoldDB" id="A0A9P8Y437"/>
<dbReference type="OrthoDB" id="5959877at2759"/>
<dbReference type="Pfam" id="PF05960">
    <property type="entry name" value="DUF885"/>
    <property type="match status" value="1"/>
</dbReference>
<evidence type="ECO:0000313" key="3">
    <source>
        <dbReference type="Proteomes" id="UP000756346"/>
    </source>
</evidence>
<protein>
    <recommendedName>
        <fullName evidence="4">X-Pro dipeptidyl-peptidase</fullName>
    </recommendedName>
</protein>
<dbReference type="GeneID" id="70184168"/>
<feature type="region of interest" description="Disordered" evidence="1">
    <location>
        <begin position="29"/>
        <end position="55"/>
    </location>
</feature>
<dbReference type="RefSeq" id="XP_046010968.1">
    <property type="nucleotide sequence ID" value="XM_046154622.1"/>
</dbReference>
<evidence type="ECO:0000256" key="1">
    <source>
        <dbReference type="SAM" id="MobiDB-lite"/>
    </source>
</evidence>
<accession>A0A9P8Y437</accession>
<organism evidence="2 3">
    <name type="scientific">Microdochium trichocladiopsis</name>
    <dbReference type="NCBI Taxonomy" id="1682393"/>
    <lineage>
        <taxon>Eukaryota</taxon>
        <taxon>Fungi</taxon>
        <taxon>Dikarya</taxon>
        <taxon>Ascomycota</taxon>
        <taxon>Pezizomycotina</taxon>
        <taxon>Sordariomycetes</taxon>
        <taxon>Xylariomycetidae</taxon>
        <taxon>Xylariales</taxon>
        <taxon>Microdochiaceae</taxon>
        <taxon>Microdochium</taxon>
    </lineage>
</organism>
<evidence type="ECO:0008006" key="4">
    <source>
        <dbReference type="Google" id="ProtNLM"/>
    </source>
</evidence>
<feature type="compositionally biased region" description="Polar residues" evidence="1">
    <location>
        <begin position="46"/>
        <end position="55"/>
    </location>
</feature>
<dbReference type="PANTHER" id="PTHR33361:SF2">
    <property type="entry name" value="DUF885 DOMAIN-CONTAINING PROTEIN"/>
    <property type="match status" value="1"/>
</dbReference>
<feature type="compositionally biased region" description="Polar residues" evidence="1">
    <location>
        <begin position="29"/>
        <end position="38"/>
    </location>
</feature>
<gene>
    <name evidence="2" type="ORF">B0I36DRAFT_328746</name>
</gene>
<reference evidence="2" key="1">
    <citation type="journal article" date="2021" name="Nat. Commun.">
        <title>Genetic determinants of endophytism in the Arabidopsis root mycobiome.</title>
        <authorList>
            <person name="Mesny F."/>
            <person name="Miyauchi S."/>
            <person name="Thiergart T."/>
            <person name="Pickel B."/>
            <person name="Atanasova L."/>
            <person name="Karlsson M."/>
            <person name="Huettel B."/>
            <person name="Barry K.W."/>
            <person name="Haridas S."/>
            <person name="Chen C."/>
            <person name="Bauer D."/>
            <person name="Andreopoulos W."/>
            <person name="Pangilinan J."/>
            <person name="LaButti K."/>
            <person name="Riley R."/>
            <person name="Lipzen A."/>
            <person name="Clum A."/>
            <person name="Drula E."/>
            <person name="Henrissat B."/>
            <person name="Kohler A."/>
            <person name="Grigoriev I.V."/>
            <person name="Martin F.M."/>
            <person name="Hacquard S."/>
        </authorList>
    </citation>
    <scope>NUCLEOTIDE SEQUENCE</scope>
    <source>
        <strain evidence="2">MPI-CAGE-CH-0230</strain>
    </source>
</reference>
<name>A0A9P8Y437_9PEZI</name>
<dbReference type="PANTHER" id="PTHR33361">
    <property type="entry name" value="GLR0591 PROTEIN"/>
    <property type="match status" value="1"/>
</dbReference>
<evidence type="ECO:0000313" key="2">
    <source>
        <dbReference type="EMBL" id="KAH7028169.1"/>
    </source>
</evidence>
<comment type="caution">
    <text evidence="2">The sequence shown here is derived from an EMBL/GenBank/DDBJ whole genome shotgun (WGS) entry which is preliminary data.</text>
</comment>
<keyword evidence="3" id="KW-1185">Reference proteome</keyword>
<dbReference type="InterPro" id="IPR010281">
    <property type="entry name" value="DUF885"/>
</dbReference>
<sequence>MQVETPSSSSGLATEDFVIVDRSQASCPQYTLPTTSAPPQKDDSNNGHVYNDATQRQTESIVDRIVRVGLDEQDIKAFYNVPGSTARHDRLSTFYATELASLPAAAFGSHSLQDRADYLLLKGYLNRAQRNLRLEKEHNDDVDGFIGCISRQIRPWCEKRQRVDPIKPQEMATSLHDTARRVAKYKAAIVNESGPPPTLPKVTAYRVIKTLISLSELLAETVSFYKGYDPLFDWWVTAPHAELATELAGLVSAIRAHILGIQPGDEDIILGDPIGRDGLLTELEAELICYTPEELLQIAEKEFIWCEEEMKKAAADLGFRSDGSDWKDALEKVKNMYEPPGSQPVFIQALVREGSEYVQKHDLVTVPQLAEEGIRMYMIDAAMQKVSPFFLGGPYLQVSYPTASMPHADKLMSLRGNNRYFSRATAFHEMIPGHHLQEFVAERSARARHRAKLFTTPFYIEGWALYWEMVLWNRGDFFVSPEDKIGSLFWRMHRCVRIVFSLKFHLGELSAQECVDLLVDRVGHERSTAEGEVRRSLNGDYSPLYQAGYMLGALQIMALRKEAVEAEGGMGEKAFHDQILAEGEMPIEMLRALILQQDLKLDFNSTWRFYDL</sequence>
<proteinExistence type="predicted"/>